<dbReference type="PANTHER" id="PTHR19308">
    <property type="entry name" value="PHOSPHATIDYLCHOLINE TRANSFER PROTEIN"/>
    <property type="match status" value="1"/>
</dbReference>
<name>A0A8H7UHT7_9FUNG</name>
<dbReference type="Proteomes" id="UP000612746">
    <property type="component" value="Unassembled WGS sequence"/>
</dbReference>
<dbReference type="OrthoDB" id="196858at2759"/>
<sequence length="298" mass="32455">MAIIESNNRHAEASRKNLAYVKELSESLDGWDFKSENNGVKLYSKTVAGQPLPIVRGDAILPGTEYTPAQVASAATTPGSRKIWDDNYDSVEVREVYTFRELLLWTKVKAPWPMSPRDTCTTIIRDISDDAAYSSLVSVEDAAVPEVNGNVRVTLPLSGWKMANCPEGIILINVSQIGSVGRVPKSLIASVQQQIPMATLKVIKYIQAHGYPPYIIDTTATTGLENFIHSDKKYTIEIKNGEVGSFVKIDISKKLFPNGVNVSIDGSGTHKLEDGINGNKVLVIESIDGPATVEVTHA</sequence>
<dbReference type="CDD" id="cd00177">
    <property type="entry name" value="START"/>
    <property type="match status" value="1"/>
</dbReference>
<comment type="caution">
    <text evidence="1">The sequence shown here is derived from an EMBL/GenBank/DDBJ whole genome shotgun (WGS) entry which is preliminary data.</text>
</comment>
<reference evidence="1" key="1">
    <citation type="submission" date="2020-12" db="EMBL/GenBank/DDBJ databases">
        <title>Metabolic potential, ecology and presence of endohyphal bacteria is reflected in genomic diversity of Mucoromycotina.</title>
        <authorList>
            <person name="Muszewska A."/>
            <person name="Okrasinska A."/>
            <person name="Steczkiewicz K."/>
            <person name="Drgas O."/>
            <person name="Orlowska M."/>
            <person name="Perlinska-Lenart U."/>
            <person name="Aleksandrzak-Piekarczyk T."/>
            <person name="Szatraj K."/>
            <person name="Zielenkiewicz U."/>
            <person name="Pilsyk S."/>
            <person name="Malc E."/>
            <person name="Mieczkowski P."/>
            <person name="Kruszewska J.S."/>
            <person name="Biernat P."/>
            <person name="Pawlowska J."/>
        </authorList>
    </citation>
    <scope>NUCLEOTIDE SEQUENCE</scope>
    <source>
        <strain evidence="1">WA0000051536</strain>
    </source>
</reference>
<dbReference type="InterPro" id="IPR051213">
    <property type="entry name" value="START_lipid_transfer"/>
</dbReference>
<protein>
    <recommendedName>
        <fullName evidence="3">START domain-containing protein</fullName>
    </recommendedName>
</protein>
<accession>A0A8H7UHT7</accession>
<gene>
    <name evidence="1" type="ORF">INT44_006452</name>
</gene>
<dbReference type="PANTHER" id="PTHR19308:SF14">
    <property type="entry name" value="START DOMAIN-CONTAINING PROTEIN"/>
    <property type="match status" value="1"/>
</dbReference>
<evidence type="ECO:0000313" key="1">
    <source>
        <dbReference type="EMBL" id="KAG2179604.1"/>
    </source>
</evidence>
<organism evidence="1 2">
    <name type="scientific">Umbelopsis vinacea</name>
    <dbReference type="NCBI Taxonomy" id="44442"/>
    <lineage>
        <taxon>Eukaryota</taxon>
        <taxon>Fungi</taxon>
        <taxon>Fungi incertae sedis</taxon>
        <taxon>Mucoromycota</taxon>
        <taxon>Mucoromycotina</taxon>
        <taxon>Umbelopsidomycetes</taxon>
        <taxon>Umbelopsidales</taxon>
        <taxon>Umbelopsidaceae</taxon>
        <taxon>Umbelopsis</taxon>
    </lineage>
</organism>
<dbReference type="EMBL" id="JAEPRA010000010">
    <property type="protein sequence ID" value="KAG2179604.1"/>
    <property type="molecule type" value="Genomic_DNA"/>
</dbReference>
<proteinExistence type="predicted"/>
<evidence type="ECO:0000313" key="2">
    <source>
        <dbReference type="Proteomes" id="UP000612746"/>
    </source>
</evidence>
<dbReference type="Gene3D" id="3.30.530.20">
    <property type="match status" value="1"/>
</dbReference>
<dbReference type="InterPro" id="IPR023393">
    <property type="entry name" value="START-like_dom_sf"/>
</dbReference>
<dbReference type="SUPFAM" id="SSF55961">
    <property type="entry name" value="Bet v1-like"/>
    <property type="match status" value="1"/>
</dbReference>
<dbReference type="AlphaFoldDB" id="A0A8H7UHT7"/>
<keyword evidence="2" id="KW-1185">Reference proteome</keyword>
<evidence type="ECO:0008006" key="3">
    <source>
        <dbReference type="Google" id="ProtNLM"/>
    </source>
</evidence>